<dbReference type="Pfam" id="PF10881">
    <property type="entry name" value="DUF2726"/>
    <property type="match status" value="1"/>
</dbReference>
<feature type="domain" description="DUF2726" evidence="1">
    <location>
        <begin position="43"/>
        <end position="155"/>
    </location>
</feature>
<dbReference type="AlphaFoldDB" id="A0A5E5BKB8"/>
<protein>
    <recommendedName>
        <fullName evidence="1">DUF2726 domain-containing protein</fullName>
    </recommendedName>
</protein>
<dbReference type="InterPro" id="IPR024402">
    <property type="entry name" value="DUF2726"/>
</dbReference>
<gene>
    <name evidence="2" type="ORF">PSP31121_05265</name>
</gene>
<proteinExistence type="predicted"/>
<organism evidence="2 3">
    <name type="scientific">Pandoraea sputorum</name>
    <dbReference type="NCBI Taxonomy" id="93222"/>
    <lineage>
        <taxon>Bacteria</taxon>
        <taxon>Pseudomonadati</taxon>
        <taxon>Pseudomonadota</taxon>
        <taxon>Betaproteobacteria</taxon>
        <taxon>Burkholderiales</taxon>
        <taxon>Burkholderiaceae</taxon>
        <taxon>Pandoraea</taxon>
    </lineage>
</organism>
<accession>A0A5E5BKB8</accession>
<evidence type="ECO:0000313" key="3">
    <source>
        <dbReference type="Proteomes" id="UP000335538"/>
    </source>
</evidence>
<evidence type="ECO:0000313" key="2">
    <source>
        <dbReference type="EMBL" id="VVE85475.1"/>
    </source>
</evidence>
<dbReference type="Proteomes" id="UP000335538">
    <property type="component" value="Unassembled WGS sequence"/>
</dbReference>
<name>A0A5E5BKB8_9BURK</name>
<dbReference type="EMBL" id="CABPSR010000028">
    <property type="protein sequence ID" value="VVE85475.1"/>
    <property type="molecule type" value="Genomic_DNA"/>
</dbReference>
<dbReference type="RefSeq" id="WP_150811373.1">
    <property type="nucleotide sequence ID" value="NZ_CABPSR010000028.1"/>
</dbReference>
<reference evidence="2 3" key="1">
    <citation type="submission" date="2019-08" db="EMBL/GenBank/DDBJ databases">
        <authorList>
            <person name="Peeters C."/>
        </authorList>
    </citation>
    <scope>NUCLEOTIDE SEQUENCE [LARGE SCALE GENOMIC DNA]</scope>
    <source>
        <strain evidence="2 3">LMG 31121</strain>
    </source>
</reference>
<evidence type="ECO:0000259" key="1">
    <source>
        <dbReference type="Pfam" id="PF10881"/>
    </source>
</evidence>
<sequence>MAWGLLALLLLAVLFALAQKSKRTSRRSATALDPTAYVAVKPLTKTEQAFYRLLASSLPGHTILAQVDLKRIVRTKRGVAHHHFNRVAQLSLDFVICRADFSVVAAVELDDLSHDRQRQRTRDAKKDEVLKAVSVKLVRFDVRRYPSERDVRNAVLGTDSTAEKMSVAA</sequence>